<evidence type="ECO:0000313" key="2">
    <source>
        <dbReference type="EMBL" id="CAK7267754.1"/>
    </source>
</evidence>
<feature type="compositionally biased region" description="Low complexity" evidence="1">
    <location>
        <begin position="318"/>
        <end position="349"/>
    </location>
</feature>
<dbReference type="PANTHER" id="PTHR42111">
    <property type="entry name" value="YALI0D23727P"/>
    <property type="match status" value="1"/>
</dbReference>
<dbReference type="Proteomes" id="UP001642501">
    <property type="component" value="Unassembled WGS sequence"/>
</dbReference>
<comment type="caution">
    <text evidence="2">The sequence shown here is derived from an EMBL/GenBank/DDBJ whole genome shotgun (WGS) entry which is preliminary data.</text>
</comment>
<evidence type="ECO:0000256" key="1">
    <source>
        <dbReference type="SAM" id="MobiDB-lite"/>
    </source>
</evidence>
<feature type="region of interest" description="Disordered" evidence="1">
    <location>
        <begin position="155"/>
        <end position="186"/>
    </location>
</feature>
<proteinExistence type="predicted"/>
<sequence>MLADATPLKTGGSSQSPALAPPTGPDSTSATLSALPAQEETVTGSLDDKKQKKHHSLFGLLKKKGDGEMGATASSTRTVNTSAAAGAAAILSKSLPPPPPPPKSDAQTVGYGVAPKPPAKDLPGQKPFSPLAADKISPVNASITSSGVSASFATGSNHGAHHVQSPSSSGRSVTALPSSPPMLSPAGSQIFERDVQESNSVLMPGSPAIPSHITTENFIPPVLDASSEAITDDHLDPNTVEIITHTHHQPAAMTVAGIAGSGGVNSSATSGTLAWGEDMASSFTTDKDDSASNYGSFDTTDIRRLSFISFADVVQAEQQHQQHQQHQQQHQQSAAGPSSLAGLASLAASGTGGGVSAKRSPSPIRSPARKSVSVKNLELSPQHSSRTLGSPTRSPKIVAIGTQGASSLSQVGSSGSEISVETMSQALRRTCSSDFGVVCSTPQSPA</sequence>
<organism evidence="2 3">
    <name type="scientific">Sporothrix epigloea</name>
    <dbReference type="NCBI Taxonomy" id="1892477"/>
    <lineage>
        <taxon>Eukaryota</taxon>
        <taxon>Fungi</taxon>
        <taxon>Dikarya</taxon>
        <taxon>Ascomycota</taxon>
        <taxon>Pezizomycotina</taxon>
        <taxon>Sordariomycetes</taxon>
        <taxon>Sordariomycetidae</taxon>
        <taxon>Ophiostomatales</taxon>
        <taxon>Ophiostomataceae</taxon>
        <taxon>Sporothrix</taxon>
    </lineage>
</organism>
<accession>A0ABP0DHN2</accession>
<protein>
    <submittedName>
        <fullName evidence="2">Uncharacterized protein</fullName>
    </submittedName>
</protein>
<gene>
    <name evidence="2" type="ORF">SEPCBS57363_002751</name>
</gene>
<feature type="region of interest" description="Disordered" evidence="1">
    <location>
        <begin position="1"/>
        <end position="131"/>
    </location>
</feature>
<dbReference type="EMBL" id="CAWUOM010000038">
    <property type="protein sequence ID" value="CAK7267754.1"/>
    <property type="molecule type" value="Genomic_DNA"/>
</dbReference>
<keyword evidence="3" id="KW-1185">Reference proteome</keyword>
<reference evidence="2 3" key="1">
    <citation type="submission" date="2024-01" db="EMBL/GenBank/DDBJ databases">
        <authorList>
            <person name="Allen C."/>
            <person name="Tagirdzhanova G."/>
        </authorList>
    </citation>
    <scope>NUCLEOTIDE SEQUENCE [LARGE SCALE GENOMIC DNA]</scope>
    <source>
        <strain evidence="2 3">CBS 573.63</strain>
    </source>
</reference>
<dbReference type="PANTHER" id="PTHR42111:SF1">
    <property type="entry name" value="YALI0D23727P"/>
    <property type="match status" value="1"/>
</dbReference>
<feature type="compositionally biased region" description="Polar residues" evidence="1">
    <location>
        <begin position="72"/>
        <end position="82"/>
    </location>
</feature>
<feature type="compositionally biased region" description="Polar residues" evidence="1">
    <location>
        <begin position="379"/>
        <end position="393"/>
    </location>
</feature>
<feature type="region of interest" description="Disordered" evidence="1">
    <location>
        <begin position="316"/>
        <end position="396"/>
    </location>
</feature>
<name>A0ABP0DHN2_9PEZI</name>
<evidence type="ECO:0000313" key="3">
    <source>
        <dbReference type="Proteomes" id="UP001642501"/>
    </source>
</evidence>